<sequence length="107" mass="12522">LFAHTVNDDIEWPSEDDWPIQVEAKSIITDLLQQNPRDRLGTGGPHEVKEHPYFSNLDWNSLLRHKAEFIPQLDDEEDTSYFDSRMERYNHDIGEDTDETEDSFSLG</sequence>
<gene>
    <name evidence="10" type="primary">LOC113473771</name>
</gene>
<keyword evidence="5" id="KW-0547">Nucleotide-binding</keyword>
<dbReference type="InterPro" id="IPR011009">
    <property type="entry name" value="Kinase-like_dom_sf"/>
</dbReference>
<dbReference type="InterPro" id="IPR000961">
    <property type="entry name" value="AGC-kinase_C"/>
</dbReference>
<evidence type="ECO:0000256" key="1">
    <source>
        <dbReference type="ARBA" id="ARBA00009903"/>
    </source>
</evidence>
<feature type="domain" description="AGC-kinase C-terminal" evidence="8">
    <location>
        <begin position="55"/>
        <end position="107"/>
    </location>
</feature>
<evidence type="ECO:0000256" key="7">
    <source>
        <dbReference type="ARBA" id="ARBA00022840"/>
    </source>
</evidence>
<dbReference type="GO" id="GO:0004674">
    <property type="term" value="F:protein serine/threonine kinase activity"/>
    <property type="evidence" value="ECO:0007669"/>
    <property type="project" value="UniProtKB-KW"/>
</dbReference>
<proteinExistence type="inferred from homology"/>
<evidence type="ECO:0000256" key="2">
    <source>
        <dbReference type="ARBA" id="ARBA00012513"/>
    </source>
</evidence>
<keyword evidence="3" id="KW-0723">Serine/threonine-protein kinase</keyword>
<dbReference type="InterPro" id="IPR050236">
    <property type="entry name" value="Ser_Thr_kinase_AGC"/>
</dbReference>
<dbReference type="AlphaFoldDB" id="A0A3Q0JKX8"/>
<dbReference type="PaxDb" id="121845-A0A3Q0JKX8"/>
<dbReference type="PANTHER" id="PTHR24356">
    <property type="entry name" value="SERINE/THREONINE-PROTEIN KINASE"/>
    <property type="match status" value="1"/>
</dbReference>
<evidence type="ECO:0000256" key="4">
    <source>
        <dbReference type="ARBA" id="ARBA00022679"/>
    </source>
</evidence>
<keyword evidence="4" id="KW-0808">Transferase</keyword>
<dbReference type="KEGG" id="dci:113473771"/>
<protein>
    <recommendedName>
        <fullName evidence="2">non-specific serine/threonine protein kinase</fullName>
        <ecNumber evidence="2">2.7.11.1</ecNumber>
    </recommendedName>
</protein>
<dbReference type="GO" id="GO:0005524">
    <property type="term" value="F:ATP binding"/>
    <property type="evidence" value="ECO:0007669"/>
    <property type="project" value="UniProtKB-KW"/>
</dbReference>
<accession>A0A3Q0JKX8</accession>
<evidence type="ECO:0000256" key="5">
    <source>
        <dbReference type="ARBA" id="ARBA00022741"/>
    </source>
</evidence>
<comment type="similarity">
    <text evidence="1">Belongs to the protein kinase superfamily. AGC Ser/Thr protein kinase family.</text>
</comment>
<dbReference type="SUPFAM" id="SSF56112">
    <property type="entry name" value="Protein kinase-like (PK-like)"/>
    <property type="match status" value="1"/>
</dbReference>
<reference evidence="10" key="1">
    <citation type="submission" date="2025-08" db="UniProtKB">
        <authorList>
            <consortium name="RefSeq"/>
        </authorList>
    </citation>
    <scope>IDENTIFICATION</scope>
</reference>
<dbReference type="PANTHER" id="PTHR24356:SF414">
    <property type="entry name" value="NON-SPECIFIC SERINE_THREONINE PROTEIN KINASE"/>
    <property type="match status" value="1"/>
</dbReference>
<dbReference type="RefSeq" id="XP_026689026.1">
    <property type="nucleotide sequence ID" value="XM_026833225.1"/>
</dbReference>
<organism evidence="9 10">
    <name type="scientific">Diaphorina citri</name>
    <name type="common">Asian citrus psyllid</name>
    <dbReference type="NCBI Taxonomy" id="121845"/>
    <lineage>
        <taxon>Eukaryota</taxon>
        <taxon>Metazoa</taxon>
        <taxon>Ecdysozoa</taxon>
        <taxon>Arthropoda</taxon>
        <taxon>Hexapoda</taxon>
        <taxon>Insecta</taxon>
        <taxon>Pterygota</taxon>
        <taxon>Neoptera</taxon>
        <taxon>Paraneoptera</taxon>
        <taxon>Hemiptera</taxon>
        <taxon>Sternorrhyncha</taxon>
        <taxon>Psylloidea</taxon>
        <taxon>Psyllidae</taxon>
        <taxon>Diaphorininae</taxon>
        <taxon>Diaphorina</taxon>
    </lineage>
</organism>
<dbReference type="GO" id="GO:0035556">
    <property type="term" value="P:intracellular signal transduction"/>
    <property type="evidence" value="ECO:0007669"/>
    <property type="project" value="TreeGrafter"/>
</dbReference>
<dbReference type="STRING" id="121845.A0A3Q0JKX8"/>
<name>A0A3Q0JKX8_DIACI</name>
<keyword evidence="9" id="KW-1185">Reference proteome</keyword>
<dbReference type="GeneID" id="113473771"/>
<feature type="non-terminal residue" evidence="10">
    <location>
        <position position="107"/>
    </location>
</feature>
<evidence type="ECO:0000256" key="6">
    <source>
        <dbReference type="ARBA" id="ARBA00022777"/>
    </source>
</evidence>
<evidence type="ECO:0000256" key="3">
    <source>
        <dbReference type="ARBA" id="ARBA00022527"/>
    </source>
</evidence>
<evidence type="ECO:0000313" key="9">
    <source>
        <dbReference type="Proteomes" id="UP000079169"/>
    </source>
</evidence>
<keyword evidence="6" id="KW-0418">Kinase</keyword>
<feature type="non-terminal residue" evidence="10">
    <location>
        <position position="1"/>
    </location>
</feature>
<dbReference type="PROSITE" id="PS51285">
    <property type="entry name" value="AGC_KINASE_CTER"/>
    <property type="match status" value="1"/>
</dbReference>
<dbReference type="Gene3D" id="1.10.510.10">
    <property type="entry name" value="Transferase(Phosphotransferase) domain 1"/>
    <property type="match status" value="1"/>
</dbReference>
<dbReference type="EC" id="2.7.11.1" evidence="2"/>
<evidence type="ECO:0000313" key="10">
    <source>
        <dbReference type="RefSeq" id="XP_026689026.1"/>
    </source>
</evidence>
<evidence type="ECO:0000259" key="8">
    <source>
        <dbReference type="PROSITE" id="PS51285"/>
    </source>
</evidence>
<keyword evidence="7" id="KW-0067">ATP-binding</keyword>
<dbReference type="Proteomes" id="UP000079169">
    <property type="component" value="Unplaced"/>
</dbReference>
<dbReference type="Gene3D" id="3.30.200.20">
    <property type="entry name" value="Phosphorylase Kinase, domain 1"/>
    <property type="match status" value="1"/>
</dbReference>